<keyword evidence="2" id="KW-1185">Reference proteome</keyword>
<dbReference type="RefSeq" id="WP_345157876.1">
    <property type="nucleotide sequence ID" value="NZ_BAABDT010000002.1"/>
</dbReference>
<accession>A0ABP7F8P3</accession>
<gene>
    <name evidence="1" type="ORF">GCM10022422_14810</name>
</gene>
<organism evidence="1 2">
    <name type="scientific">Flavobacterium ginsengisoli</name>
    <dbReference type="NCBI Taxonomy" id="871694"/>
    <lineage>
        <taxon>Bacteria</taxon>
        <taxon>Pseudomonadati</taxon>
        <taxon>Bacteroidota</taxon>
        <taxon>Flavobacteriia</taxon>
        <taxon>Flavobacteriales</taxon>
        <taxon>Flavobacteriaceae</taxon>
        <taxon>Flavobacterium</taxon>
    </lineage>
</organism>
<evidence type="ECO:0000313" key="2">
    <source>
        <dbReference type="Proteomes" id="UP001501367"/>
    </source>
</evidence>
<comment type="caution">
    <text evidence="1">The sequence shown here is derived from an EMBL/GenBank/DDBJ whole genome shotgun (WGS) entry which is preliminary data.</text>
</comment>
<dbReference type="EMBL" id="BAABDT010000002">
    <property type="protein sequence ID" value="GAA3733155.1"/>
    <property type="molecule type" value="Genomic_DNA"/>
</dbReference>
<reference evidence="2" key="1">
    <citation type="journal article" date="2019" name="Int. J. Syst. Evol. Microbiol.">
        <title>The Global Catalogue of Microorganisms (GCM) 10K type strain sequencing project: providing services to taxonomists for standard genome sequencing and annotation.</title>
        <authorList>
            <consortium name="The Broad Institute Genomics Platform"/>
            <consortium name="The Broad Institute Genome Sequencing Center for Infectious Disease"/>
            <person name="Wu L."/>
            <person name="Ma J."/>
        </authorList>
    </citation>
    <scope>NUCLEOTIDE SEQUENCE [LARGE SCALE GENOMIC DNA]</scope>
    <source>
        <strain evidence="2">JCM 17336</strain>
    </source>
</reference>
<proteinExistence type="predicted"/>
<protein>
    <submittedName>
        <fullName evidence="1">Uncharacterized protein</fullName>
    </submittedName>
</protein>
<name>A0ABP7F8P3_9FLAO</name>
<evidence type="ECO:0000313" key="1">
    <source>
        <dbReference type="EMBL" id="GAA3733155.1"/>
    </source>
</evidence>
<sequence>MHIVNSFEELKKVIGYSFKYDKNESKIVGLLFAQPDSFTEDEILKKVDYYNNRSRETIDFFCIGYQPKMFEPALSVVTKVNNEDWTFNPENFNNLRIEIERKTKWKYSGSVELVLFNAYIDNEDEVKFDFSDALSIDLIKAKNEQLIYSVGEMFEKIFSISETITTDNPTKEMSLKLIGNSGKKSFVDILFNLLPEAIRKDTKRIYLYGTSNYEK</sequence>
<dbReference type="Proteomes" id="UP001501367">
    <property type="component" value="Unassembled WGS sequence"/>
</dbReference>